<protein>
    <recommendedName>
        <fullName evidence="7">Xylanolytic transcriptional activator regulatory domain-containing protein</fullName>
    </recommendedName>
</protein>
<gene>
    <name evidence="8" type="ORF">LTR84_006785</name>
</gene>
<evidence type="ECO:0000256" key="6">
    <source>
        <dbReference type="SAM" id="MobiDB-lite"/>
    </source>
</evidence>
<keyword evidence="5" id="KW-0539">Nucleus</keyword>
<evidence type="ECO:0000313" key="9">
    <source>
        <dbReference type="Proteomes" id="UP001358417"/>
    </source>
</evidence>
<feature type="domain" description="Xylanolytic transcriptional activator regulatory" evidence="7">
    <location>
        <begin position="514"/>
        <end position="583"/>
    </location>
</feature>
<sequence>MDVPDEKLNTIEHRRYNFGHDEFHNSAQKLREWKWTRTSKAARSASVTLSPILIQPSHSDQSPFTTASIQFRTSKTLLQSFLPLGVPSFSIEAPGTVVTCTLAHTTFDANEIIRGTNIPLVLNDQMDWIIRDRETYGIPAVFNTLTAQHDSKRFCATASSNGQVLVNMVLGDLEAVPDNDLNTFGTPKLPGIYANKGFLTWTYLPAFGADAAGAFALWVPCKTDDAAVRVTQAWRSEKTSLKFESSIAINSPTLREIASRLDKHAQTAIRERYVATSHYPSTIKDRAPVVATLELNAGGFLSHKFSASIDSRDRPHVRKRKRGIAPSTTLTTQVYGGHTNRETSAVEDSGGSSVEPSYLGRSNYLDTHVIIDEQDASQYRQTNNKTPTPSPHLTVQNFTVDGMVSSSIRESLIVSFIKKCGPWMPLVDVDRIHAIFNDSGTANQPSMLMLSILVAGSKVSTAPRAAEFGKQCYQRAKARFYSGDEHNTVDVIIATVFLQWWNQSGPEHISIDNSSFWLRIGVALAHQIGLHKEPNERHQHAQLWRKLWWTLVSRDSQIATSHGRPRAINPQDSNMRVLNIRDFAVLDEDALLFMNFISITRILGDLTQSCLRGHLTENQRLEFETSLSSWIGALPEIFHLHDRTTNLLKPYSFRSRQLHVPYFVALIILFRQEAPDKCPSGVSVLAASFISGIFEEYLDWADIWFVSPASIFYLLVASLLQISAHRFPALAANAGKETRITDQAILELKKRFPTAFGAERVLHSIRNVSTTSSHPEQIDLSPHQQDLFSPFGPALCSHWYIVFEAAQSDIHRARREQDRTDVLSGDATPSYRQADYAAWPQRSSESVRGLPGNVTVTANHTSHEVSAYDSTAGYDSLLVDDPMGQWWWSDLLPLPEV</sequence>
<keyword evidence="4" id="KW-0804">Transcription</keyword>
<dbReference type="GO" id="GO:0008270">
    <property type="term" value="F:zinc ion binding"/>
    <property type="evidence" value="ECO:0007669"/>
    <property type="project" value="InterPro"/>
</dbReference>
<dbReference type="InterPro" id="IPR007219">
    <property type="entry name" value="XnlR_reg_dom"/>
</dbReference>
<dbReference type="EMBL" id="JAVRRD010000026">
    <property type="protein sequence ID" value="KAK5047263.1"/>
    <property type="molecule type" value="Genomic_DNA"/>
</dbReference>
<accession>A0AAV9N0H7</accession>
<dbReference type="InterPro" id="IPR023375">
    <property type="entry name" value="ADC_dom_sf"/>
</dbReference>
<evidence type="ECO:0000259" key="7">
    <source>
        <dbReference type="SMART" id="SM00906"/>
    </source>
</evidence>
<organism evidence="8 9">
    <name type="scientific">Exophiala bonariae</name>
    <dbReference type="NCBI Taxonomy" id="1690606"/>
    <lineage>
        <taxon>Eukaryota</taxon>
        <taxon>Fungi</taxon>
        <taxon>Dikarya</taxon>
        <taxon>Ascomycota</taxon>
        <taxon>Pezizomycotina</taxon>
        <taxon>Eurotiomycetes</taxon>
        <taxon>Chaetothyriomycetidae</taxon>
        <taxon>Chaetothyriales</taxon>
        <taxon>Herpotrichiellaceae</taxon>
        <taxon>Exophiala</taxon>
    </lineage>
</organism>
<dbReference type="CDD" id="cd12148">
    <property type="entry name" value="fungal_TF_MHR"/>
    <property type="match status" value="1"/>
</dbReference>
<dbReference type="Pfam" id="PF04082">
    <property type="entry name" value="Fungal_trans"/>
    <property type="match status" value="1"/>
</dbReference>
<dbReference type="RefSeq" id="XP_064702825.1">
    <property type="nucleotide sequence ID" value="XM_064850343.1"/>
</dbReference>
<keyword evidence="9" id="KW-1185">Reference proteome</keyword>
<dbReference type="AlphaFoldDB" id="A0AAV9N0H7"/>
<feature type="region of interest" description="Disordered" evidence="6">
    <location>
        <begin position="311"/>
        <end position="357"/>
    </location>
</feature>
<keyword evidence="2" id="KW-0805">Transcription regulation</keyword>
<dbReference type="SUPFAM" id="SSF160104">
    <property type="entry name" value="Acetoacetate decarboxylase-like"/>
    <property type="match status" value="1"/>
</dbReference>
<proteinExistence type="predicted"/>
<dbReference type="GeneID" id="89974954"/>
<dbReference type="GO" id="GO:0003677">
    <property type="term" value="F:DNA binding"/>
    <property type="evidence" value="ECO:0007669"/>
    <property type="project" value="UniProtKB-KW"/>
</dbReference>
<dbReference type="InterPro" id="IPR052073">
    <property type="entry name" value="Amide_Lactam_Regulators"/>
</dbReference>
<evidence type="ECO:0000313" key="8">
    <source>
        <dbReference type="EMBL" id="KAK5047263.1"/>
    </source>
</evidence>
<comment type="caution">
    <text evidence="8">The sequence shown here is derived from an EMBL/GenBank/DDBJ whole genome shotgun (WGS) entry which is preliminary data.</text>
</comment>
<dbReference type="GO" id="GO:0006351">
    <property type="term" value="P:DNA-templated transcription"/>
    <property type="evidence" value="ECO:0007669"/>
    <property type="project" value="InterPro"/>
</dbReference>
<reference evidence="8 9" key="1">
    <citation type="submission" date="2023-08" db="EMBL/GenBank/DDBJ databases">
        <title>Black Yeasts Isolated from many extreme environments.</title>
        <authorList>
            <person name="Coleine C."/>
            <person name="Stajich J.E."/>
            <person name="Selbmann L."/>
        </authorList>
    </citation>
    <scope>NUCLEOTIDE SEQUENCE [LARGE SCALE GENOMIC DNA]</scope>
    <source>
        <strain evidence="8 9">CCFEE 5792</strain>
    </source>
</reference>
<evidence type="ECO:0000256" key="5">
    <source>
        <dbReference type="ARBA" id="ARBA00023242"/>
    </source>
</evidence>
<dbReference type="Proteomes" id="UP001358417">
    <property type="component" value="Unassembled WGS sequence"/>
</dbReference>
<name>A0AAV9N0H7_9EURO</name>
<keyword evidence="3" id="KW-0238">DNA-binding</keyword>
<dbReference type="PANTHER" id="PTHR47171:SF2">
    <property type="entry name" value="TRANSCRIPTION FACTOR, PUTATIVE-RELATED"/>
    <property type="match status" value="1"/>
</dbReference>
<evidence type="ECO:0000256" key="2">
    <source>
        <dbReference type="ARBA" id="ARBA00023015"/>
    </source>
</evidence>
<dbReference type="PANTHER" id="PTHR47171">
    <property type="entry name" value="FARA-RELATED"/>
    <property type="match status" value="1"/>
</dbReference>
<evidence type="ECO:0000256" key="3">
    <source>
        <dbReference type="ARBA" id="ARBA00023125"/>
    </source>
</evidence>
<evidence type="ECO:0000256" key="4">
    <source>
        <dbReference type="ARBA" id="ARBA00023163"/>
    </source>
</evidence>
<dbReference type="SMART" id="SM00906">
    <property type="entry name" value="Fungal_trans"/>
    <property type="match status" value="1"/>
</dbReference>
<keyword evidence="1" id="KW-0862">Zinc</keyword>
<evidence type="ECO:0000256" key="1">
    <source>
        <dbReference type="ARBA" id="ARBA00022833"/>
    </source>
</evidence>
<dbReference type="Gene3D" id="2.40.400.10">
    <property type="entry name" value="Acetoacetate decarboxylase-like"/>
    <property type="match status" value="1"/>
</dbReference>